<dbReference type="Pfam" id="PF02121">
    <property type="entry name" value="IP_trans"/>
    <property type="match status" value="1"/>
</dbReference>
<reference evidence="3" key="1">
    <citation type="journal article" date="2008" name="Nat. Genet.">
        <title>The Pristionchus pacificus genome provides a unique perspective on nematode lifestyle and parasitism.</title>
        <authorList>
            <person name="Dieterich C."/>
            <person name="Clifton S.W."/>
            <person name="Schuster L.N."/>
            <person name="Chinwalla A."/>
            <person name="Delehaunty K."/>
            <person name="Dinkelacker I."/>
            <person name="Fulton L."/>
            <person name="Fulton R."/>
            <person name="Godfrey J."/>
            <person name="Minx P."/>
            <person name="Mitreva M."/>
            <person name="Roeseler W."/>
            <person name="Tian H."/>
            <person name="Witte H."/>
            <person name="Yang S.P."/>
            <person name="Wilson R.K."/>
            <person name="Sommer R.J."/>
        </authorList>
    </citation>
    <scope>NUCLEOTIDE SEQUENCE [LARGE SCALE GENOMIC DNA]</scope>
    <source>
        <strain evidence="3">PS312</strain>
    </source>
</reference>
<keyword evidence="3" id="KW-1185">Reference proteome</keyword>
<dbReference type="AlphaFoldDB" id="A0A2A6BY64"/>
<feature type="domain" description="Phosphatidylinositol transfer protein N-terminal" evidence="1">
    <location>
        <begin position="6"/>
        <end position="36"/>
    </location>
</feature>
<protein>
    <recommendedName>
        <fullName evidence="1">Phosphatidylinositol transfer protein N-terminal domain-containing protein</fullName>
    </recommendedName>
</protein>
<dbReference type="Gene3D" id="3.30.530.20">
    <property type="match status" value="1"/>
</dbReference>
<evidence type="ECO:0000313" key="3">
    <source>
        <dbReference type="Proteomes" id="UP000005239"/>
    </source>
</evidence>
<proteinExistence type="predicted"/>
<sequence length="58" mass="6799">TGARKMITQVLKQSPRLFSMFHRETFCWMGDWFGLMETTTKSELQLIKNSARSQIETT</sequence>
<reference evidence="2" key="2">
    <citation type="submission" date="2022-06" db="UniProtKB">
        <authorList>
            <consortium name="EnsemblMetazoa"/>
        </authorList>
    </citation>
    <scope>IDENTIFICATION</scope>
    <source>
        <strain evidence="2">PS312</strain>
    </source>
</reference>
<dbReference type="InterPro" id="IPR055261">
    <property type="entry name" value="PI_transfer_N"/>
</dbReference>
<name>A0A2A6BY64_PRIPA</name>
<evidence type="ECO:0000313" key="2">
    <source>
        <dbReference type="EnsemblMetazoa" id="PPA38682.1"/>
    </source>
</evidence>
<dbReference type="InterPro" id="IPR023393">
    <property type="entry name" value="START-like_dom_sf"/>
</dbReference>
<organism evidence="2 3">
    <name type="scientific">Pristionchus pacificus</name>
    <name type="common">Parasitic nematode worm</name>
    <dbReference type="NCBI Taxonomy" id="54126"/>
    <lineage>
        <taxon>Eukaryota</taxon>
        <taxon>Metazoa</taxon>
        <taxon>Ecdysozoa</taxon>
        <taxon>Nematoda</taxon>
        <taxon>Chromadorea</taxon>
        <taxon>Rhabditida</taxon>
        <taxon>Rhabditina</taxon>
        <taxon>Diplogasteromorpha</taxon>
        <taxon>Diplogasteroidea</taxon>
        <taxon>Neodiplogasteridae</taxon>
        <taxon>Pristionchus</taxon>
    </lineage>
</organism>
<dbReference type="Proteomes" id="UP000005239">
    <property type="component" value="Unassembled WGS sequence"/>
</dbReference>
<accession>A0A8R1YV42</accession>
<dbReference type="EnsemblMetazoa" id="PPA38682.1">
    <property type="protein sequence ID" value="PPA38682.1"/>
    <property type="gene ID" value="WBGene00277051"/>
</dbReference>
<evidence type="ECO:0000259" key="1">
    <source>
        <dbReference type="Pfam" id="PF02121"/>
    </source>
</evidence>
<dbReference type="OrthoDB" id="18453at2759"/>
<accession>A0A2A6BY64</accession>
<gene>
    <name evidence="2" type="primary">WBGene00277051</name>
</gene>